<evidence type="ECO:0000256" key="2">
    <source>
        <dbReference type="SAM" id="MobiDB-lite"/>
    </source>
</evidence>
<dbReference type="InterPro" id="IPR026856">
    <property type="entry name" value="Sialidase_fam"/>
</dbReference>
<dbReference type="VEuPathDB" id="TriTrypDB:TRSC58_06951"/>
<dbReference type="GeneID" id="40332849"/>
<dbReference type="VEuPathDB" id="TriTrypDB:TRSC58_07095"/>
<dbReference type="EMBL" id="MKGL01000483">
    <property type="protein sequence ID" value="RNE98208.1"/>
    <property type="molecule type" value="Genomic_DNA"/>
</dbReference>
<dbReference type="AlphaFoldDB" id="A0A422MY98"/>
<reference evidence="6 7" key="1">
    <citation type="journal article" date="2018" name="BMC Genomics">
        <title>Genomic comparison of Trypanosoma conorhini and Trypanosoma rangeli to Trypanosoma cruzi strains of high and low virulence.</title>
        <authorList>
            <person name="Bradwell K.R."/>
            <person name="Koparde V.N."/>
            <person name="Matveyev A.V."/>
            <person name="Serrano M.G."/>
            <person name="Alves J.M."/>
            <person name="Parikh H."/>
            <person name="Huang B."/>
            <person name="Lee V."/>
            <person name="Espinosa-Alvarez O."/>
            <person name="Ortiz P.A."/>
            <person name="Costa-Martins A.G."/>
            <person name="Teixeira M.M."/>
            <person name="Buck G.A."/>
        </authorList>
    </citation>
    <scope>NUCLEOTIDE SEQUENCE [LARGE SCALE GENOMIC DNA]</scope>
    <source>
        <strain evidence="6 7">AM80</strain>
    </source>
</reference>
<feature type="region of interest" description="Disordered" evidence="2">
    <location>
        <begin position="645"/>
        <end position="717"/>
    </location>
</feature>
<dbReference type="Proteomes" id="UP000283634">
    <property type="component" value="Unassembled WGS sequence"/>
</dbReference>
<dbReference type="SUPFAM" id="SSF49899">
    <property type="entry name" value="Concanavalin A-like lectins/glucanases"/>
    <property type="match status" value="1"/>
</dbReference>
<dbReference type="Pfam" id="PF22925">
    <property type="entry name" value="TS_C"/>
    <property type="match status" value="1"/>
</dbReference>
<evidence type="ECO:0000256" key="3">
    <source>
        <dbReference type="SAM" id="SignalP"/>
    </source>
</evidence>
<feature type="compositionally biased region" description="Polar residues" evidence="2">
    <location>
        <begin position="704"/>
        <end position="717"/>
    </location>
</feature>
<name>A0A422MY98_TRYRA</name>
<proteinExistence type="predicted"/>
<feature type="non-terminal residue" evidence="6">
    <location>
        <position position="717"/>
    </location>
</feature>
<feature type="domain" description="Trans-sialidase C-terminal" evidence="5">
    <location>
        <begin position="446"/>
        <end position="640"/>
    </location>
</feature>
<dbReference type="GO" id="GO:0005737">
    <property type="term" value="C:cytoplasm"/>
    <property type="evidence" value="ECO:0007669"/>
    <property type="project" value="TreeGrafter"/>
</dbReference>
<evidence type="ECO:0000259" key="4">
    <source>
        <dbReference type="Pfam" id="PF13859"/>
    </source>
</evidence>
<dbReference type="InterPro" id="IPR055239">
    <property type="entry name" value="TS_C"/>
</dbReference>
<evidence type="ECO:0000256" key="1">
    <source>
        <dbReference type="ARBA" id="ARBA00022737"/>
    </source>
</evidence>
<dbReference type="Gene3D" id="2.60.120.200">
    <property type="match status" value="1"/>
</dbReference>
<keyword evidence="6" id="KW-0326">Glycosidase</keyword>
<dbReference type="InterPro" id="IPR008377">
    <property type="entry name" value="Sialidase_trypan"/>
</dbReference>
<organism evidence="6 7">
    <name type="scientific">Trypanosoma rangeli</name>
    <dbReference type="NCBI Taxonomy" id="5698"/>
    <lineage>
        <taxon>Eukaryota</taxon>
        <taxon>Discoba</taxon>
        <taxon>Euglenozoa</taxon>
        <taxon>Kinetoplastea</taxon>
        <taxon>Metakinetoplastina</taxon>
        <taxon>Trypanosomatida</taxon>
        <taxon>Trypanosomatidae</taxon>
        <taxon>Trypanosoma</taxon>
        <taxon>Herpetosoma</taxon>
    </lineage>
</organism>
<dbReference type="PANTHER" id="PTHR10628">
    <property type="entry name" value="SIALIDASE"/>
    <property type="match status" value="1"/>
</dbReference>
<evidence type="ECO:0000313" key="6">
    <source>
        <dbReference type="EMBL" id="RNE98208.1"/>
    </source>
</evidence>
<dbReference type="InterPro" id="IPR013320">
    <property type="entry name" value="ConA-like_dom_sf"/>
</dbReference>
<dbReference type="GO" id="GO:0009313">
    <property type="term" value="P:oligosaccharide catabolic process"/>
    <property type="evidence" value="ECO:0007669"/>
    <property type="project" value="TreeGrafter"/>
</dbReference>
<keyword evidence="3" id="KW-0732">Signal</keyword>
<dbReference type="CDD" id="cd15482">
    <property type="entry name" value="Sialidase_non-viral"/>
    <property type="match status" value="1"/>
</dbReference>
<gene>
    <name evidence="6" type="ORF">TraAM80_08916</name>
</gene>
<keyword evidence="7" id="KW-1185">Reference proteome</keyword>
<sequence length="717" mass="79211">MCRQLFSLSKFLLCLLLICFGSTAVRSEGNGRKVVQLPKGVDLFLPHRTIVEAHAGSKTRDSFVSPSLAYFGGVLVALAEGHIDIRASYEEYPSAYYADVVAGYINSAKNWSSFVDEVNANEWRAHSIFNMTTQDEHDVRVRRKARPTTIARGNKVFLLAGGYSLKYEPSSERWIKPFWGLDLLVGEATQDKVIQWGKPTSLVPQIEPSAKQLDLDQFVGGGGSGVVMEDGTLVFPVTARRTEDNETASMIIYSKDDGKNWLLSQGMLPARCSDPLIIEWEQGQLVMVAKCDLLSNVFESRDMGATWREAVRTLTRVQPRFLPNSLRTAEGVGSFTTATIAGKKVMLYTQKGIPPGSTVANTLYLWVADNNRTFYLGPISMDTAVEEPSVNALLHSNNALHLLQVKGDYTESSLFFTSLPEQLKTITSVLETWAKMDSFLSNSSVPTTGLVGFLSDASGDGTWNDAYRCVNATVTNAKKVENGFKFTGSESYAMWPVNMRRYHNVQSLVNHEFTLVATVTIAEVPKENAPLLGAALGIRKNSRFVGLSYTTEKRWGTVFNGITRTIHNSTWKPGREYQVALMLQGNEGSVYVDGVLVGNTNKLPTLEERRYQISHFYFGGGENSSVTVKNVFLYNRRLSQDELKAVNSSHVSEQRAVDSSDSTEQRAVDNSDMSEQRAVDSSDMSEQRAVDSSDASEQRAVDSSGASKQRAVNSSDM</sequence>
<dbReference type="EC" id="3.2.1.18" evidence="6"/>
<comment type="caution">
    <text evidence="6">The sequence shown here is derived from an EMBL/GenBank/DDBJ whole genome shotgun (WGS) entry which is preliminary data.</text>
</comment>
<keyword evidence="6" id="KW-0378">Hydrolase</keyword>
<dbReference type="OrthoDB" id="246592at2759"/>
<dbReference type="GO" id="GO:0016020">
    <property type="term" value="C:membrane"/>
    <property type="evidence" value="ECO:0007669"/>
    <property type="project" value="TreeGrafter"/>
</dbReference>
<evidence type="ECO:0000313" key="7">
    <source>
        <dbReference type="Proteomes" id="UP000283634"/>
    </source>
</evidence>
<accession>A0A422MY98</accession>
<dbReference type="Pfam" id="PF13859">
    <property type="entry name" value="BNR_3"/>
    <property type="match status" value="1"/>
</dbReference>
<dbReference type="InterPro" id="IPR011040">
    <property type="entry name" value="Sialidase"/>
</dbReference>
<feature type="signal peptide" evidence="3">
    <location>
        <begin position="1"/>
        <end position="27"/>
    </location>
</feature>
<dbReference type="RefSeq" id="XP_029234516.1">
    <property type="nucleotide sequence ID" value="XM_029385631.1"/>
</dbReference>
<dbReference type="SUPFAM" id="SSF50939">
    <property type="entry name" value="Sialidases"/>
    <property type="match status" value="1"/>
</dbReference>
<protein>
    <submittedName>
        <fullName evidence="6">Group II trans-sialidase superfamily</fullName>
        <ecNumber evidence="6">3.2.1.18</ecNumber>
    </submittedName>
</protein>
<feature type="compositionally biased region" description="Basic and acidic residues" evidence="2">
    <location>
        <begin position="652"/>
        <end position="700"/>
    </location>
</feature>
<dbReference type="GO" id="GO:0004308">
    <property type="term" value="F:exo-alpha-sialidase activity"/>
    <property type="evidence" value="ECO:0007669"/>
    <property type="project" value="UniProtKB-EC"/>
</dbReference>
<feature type="chain" id="PRO_5019473476" evidence="3">
    <location>
        <begin position="28"/>
        <end position="717"/>
    </location>
</feature>
<dbReference type="InterPro" id="IPR036278">
    <property type="entry name" value="Sialidase_sf"/>
</dbReference>
<evidence type="ECO:0000259" key="5">
    <source>
        <dbReference type="Pfam" id="PF22925"/>
    </source>
</evidence>
<feature type="domain" description="Sialidase" evidence="4">
    <location>
        <begin position="66"/>
        <end position="397"/>
    </location>
</feature>
<dbReference type="OMA" id="PSSERWI"/>
<dbReference type="PRINTS" id="PR01803">
    <property type="entry name" value="TCSIALIDASE"/>
</dbReference>
<dbReference type="PANTHER" id="PTHR10628:SF30">
    <property type="entry name" value="EXO-ALPHA-SIALIDASE"/>
    <property type="match status" value="1"/>
</dbReference>
<dbReference type="Gene3D" id="2.120.10.10">
    <property type="match status" value="1"/>
</dbReference>
<keyword evidence="1" id="KW-0677">Repeat</keyword>
<dbReference type="GO" id="GO:0006689">
    <property type="term" value="P:ganglioside catabolic process"/>
    <property type="evidence" value="ECO:0007669"/>
    <property type="project" value="TreeGrafter"/>
</dbReference>